<sequence>MAGNFFTIMNEKKEEESEVTLDTIDFFLLFFILIVSFIIRYWRISLPSSVVFDEVYFGNFSNFYIKSQFYYDIHPPLAKILMFVIANLSEYDGSINFNNCPKGYPIPDYVQLRITPATFSALCFPLIYVAMRFSKFGYLSSFCAAVMALCDTSLATEGRQILTDGILHFFTCLHVAVLSYTLNLTKRRSKFYVYHILTGLTLGAACSCKNTAWGLTVLDAFAYIVKFTDIWNIGVLDYLFDVGVFGGTLAFLGIFVYCLSFYIHFILLPYAGPGYGYLRPDMKAQLIPNKHGGASLNAVVLKKPSLLERTFILTFRMHRGNMGIRGFHDSRSFPKHWPVLGSVSVYFWGRGECQIRCWGNAIVYYLILFGLVACVFSIYWRPKWLIALRFVVGYCVSYFPFFWIPRTLYLYHYLIPLIFGCMSFGAATEMLISARYRGIFVVFILSACAFGYWLWSPYVYGTKPHDKEMMIWTQRWIDGDEAHKLARIEHRKNKK</sequence>
<evidence type="ECO:0000259" key="11">
    <source>
        <dbReference type="Pfam" id="PF16192"/>
    </source>
</evidence>
<dbReference type="InterPro" id="IPR003342">
    <property type="entry name" value="ArnT-like_N"/>
</dbReference>
<organism evidence="12 13">
    <name type="scientific">Tritrichomonas foetus</name>
    <dbReference type="NCBI Taxonomy" id="1144522"/>
    <lineage>
        <taxon>Eukaryota</taxon>
        <taxon>Metamonada</taxon>
        <taxon>Parabasalia</taxon>
        <taxon>Tritrichomonadida</taxon>
        <taxon>Tritrichomonadidae</taxon>
        <taxon>Tritrichomonas</taxon>
    </lineage>
</organism>
<keyword evidence="8 9" id="KW-0472">Membrane</keyword>
<comment type="subcellular location">
    <subcellularLocation>
        <location evidence="1">Endomembrane system</location>
        <topology evidence="1">Multi-pass membrane protein</topology>
    </subcellularLocation>
</comment>
<accession>A0A1J4JF40</accession>
<dbReference type="Pfam" id="PF02366">
    <property type="entry name" value="PMT"/>
    <property type="match status" value="1"/>
</dbReference>
<evidence type="ECO:0000256" key="1">
    <source>
        <dbReference type="ARBA" id="ARBA00004127"/>
    </source>
</evidence>
<evidence type="ECO:0000256" key="2">
    <source>
        <dbReference type="ARBA" id="ARBA00004922"/>
    </source>
</evidence>
<feature type="transmembrane region" description="Helical" evidence="9">
    <location>
        <begin position="136"/>
        <end position="154"/>
    </location>
</feature>
<dbReference type="PANTHER" id="PTHR10050">
    <property type="entry name" value="DOLICHYL-PHOSPHATE-MANNOSE--PROTEIN MANNOSYLTRANSFERASE"/>
    <property type="match status" value="1"/>
</dbReference>
<evidence type="ECO:0000313" key="13">
    <source>
        <dbReference type="Proteomes" id="UP000179807"/>
    </source>
</evidence>
<dbReference type="GO" id="GO:0016020">
    <property type="term" value="C:membrane"/>
    <property type="evidence" value="ECO:0007669"/>
    <property type="project" value="InterPro"/>
</dbReference>
<evidence type="ECO:0000256" key="7">
    <source>
        <dbReference type="ARBA" id="ARBA00022989"/>
    </source>
</evidence>
<feature type="transmembrane region" description="Helical" evidence="9">
    <location>
        <begin position="110"/>
        <end position="129"/>
    </location>
</feature>
<feature type="transmembrane region" description="Helical" evidence="9">
    <location>
        <begin position="166"/>
        <end position="184"/>
    </location>
</feature>
<feature type="transmembrane region" description="Helical" evidence="9">
    <location>
        <begin position="21"/>
        <end position="42"/>
    </location>
</feature>
<dbReference type="Proteomes" id="UP000179807">
    <property type="component" value="Unassembled WGS sequence"/>
</dbReference>
<feature type="transmembrane region" description="Helical" evidence="9">
    <location>
        <begin position="191"/>
        <end position="224"/>
    </location>
</feature>
<keyword evidence="6 9" id="KW-0812">Transmembrane</keyword>
<dbReference type="GO" id="GO:0004169">
    <property type="term" value="F:dolichyl-phosphate-mannose-protein mannosyltransferase activity"/>
    <property type="evidence" value="ECO:0007669"/>
    <property type="project" value="TreeGrafter"/>
</dbReference>
<dbReference type="PANTHER" id="PTHR10050:SF46">
    <property type="entry name" value="PROTEIN O-MANNOSYL-TRANSFERASE 2"/>
    <property type="match status" value="1"/>
</dbReference>
<dbReference type="AlphaFoldDB" id="A0A1J4JF40"/>
<evidence type="ECO:0000256" key="5">
    <source>
        <dbReference type="ARBA" id="ARBA00022679"/>
    </source>
</evidence>
<dbReference type="EMBL" id="MLAK01001203">
    <property type="protein sequence ID" value="OHS96069.1"/>
    <property type="molecule type" value="Genomic_DNA"/>
</dbReference>
<keyword evidence="7 9" id="KW-1133">Transmembrane helix</keyword>
<dbReference type="InterPro" id="IPR027005">
    <property type="entry name" value="PMT-like"/>
</dbReference>
<feature type="transmembrane region" description="Helical" evidence="9">
    <location>
        <begin position="386"/>
        <end position="404"/>
    </location>
</feature>
<keyword evidence="13" id="KW-1185">Reference proteome</keyword>
<comment type="caution">
    <text evidence="12">The sequence shown here is derived from an EMBL/GenBank/DDBJ whole genome shotgun (WGS) entry which is preliminary data.</text>
</comment>
<evidence type="ECO:0000256" key="3">
    <source>
        <dbReference type="ARBA" id="ARBA00007222"/>
    </source>
</evidence>
<evidence type="ECO:0000256" key="9">
    <source>
        <dbReference type="SAM" id="Phobius"/>
    </source>
</evidence>
<keyword evidence="5" id="KW-0808">Transferase</keyword>
<feature type="transmembrane region" description="Helical" evidence="9">
    <location>
        <begin position="411"/>
        <end position="432"/>
    </location>
</feature>
<dbReference type="GO" id="GO:0012505">
    <property type="term" value="C:endomembrane system"/>
    <property type="evidence" value="ECO:0007669"/>
    <property type="project" value="UniProtKB-SubCell"/>
</dbReference>
<dbReference type="OrthoDB" id="292747at2759"/>
<gene>
    <name evidence="12" type="ORF">TRFO_37828</name>
</gene>
<dbReference type="GeneID" id="94846366"/>
<feature type="domain" description="Protein O-mannosyl-transferase C-terminal four TM" evidence="11">
    <location>
        <begin position="312"/>
        <end position="469"/>
    </location>
</feature>
<reference evidence="12" key="1">
    <citation type="submission" date="2016-10" db="EMBL/GenBank/DDBJ databases">
        <authorList>
            <person name="Benchimol M."/>
            <person name="Almeida L.G."/>
            <person name="Vasconcelos A.T."/>
            <person name="Perreira-Neves A."/>
            <person name="Rosa I.A."/>
            <person name="Tasca T."/>
            <person name="Bogo M.R."/>
            <person name="de Souza W."/>
        </authorList>
    </citation>
    <scope>NUCLEOTIDE SEQUENCE [LARGE SCALE GENOMIC DNA]</scope>
    <source>
        <strain evidence="12">K</strain>
    </source>
</reference>
<evidence type="ECO:0000259" key="10">
    <source>
        <dbReference type="Pfam" id="PF02366"/>
    </source>
</evidence>
<feature type="transmembrane region" description="Helical" evidence="9">
    <location>
        <begin position="244"/>
        <end position="270"/>
    </location>
</feature>
<evidence type="ECO:0000256" key="4">
    <source>
        <dbReference type="ARBA" id="ARBA00022676"/>
    </source>
</evidence>
<comment type="pathway">
    <text evidence="2">Protein modification; protein glycosylation.</text>
</comment>
<evidence type="ECO:0000256" key="8">
    <source>
        <dbReference type="ARBA" id="ARBA00023136"/>
    </source>
</evidence>
<name>A0A1J4JF40_9EUKA</name>
<protein>
    <submittedName>
        <fullName evidence="12">Dolichyl-phosphate-mannose-protein mannosyltransferase</fullName>
    </submittedName>
</protein>
<keyword evidence="4 12" id="KW-0328">Glycosyltransferase</keyword>
<proteinExistence type="inferred from homology"/>
<evidence type="ECO:0000256" key="6">
    <source>
        <dbReference type="ARBA" id="ARBA00022692"/>
    </source>
</evidence>
<feature type="transmembrane region" description="Helical" evidence="9">
    <location>
        <begin position="438"/>
        <end position="460"/>
    </location>
</feature>
<dbReference type="InterPro" id="IPR032421">
    <property type="entry name" value="PMT_4TMC"/>
</dbReference>
<dbReference type="RefSeq" id="XP_068349206.1">
    <property type="nucleotide sequence ID" value="XM_068511662.1"/>
</dbReference>
<feature type="transmembrane region" description="Helical" evidence="9">
    <location>
        <begin position="362"/>
        <end position="380"/>
    </location>
</feature>
<dbReference type="VEuPathDB" id="TrichDB:TRFO_37828"/>
<comment type="similarity">
    <text evidence="3">Belongs to the glycosyltransferase 39 family.</text>
</comment>
<evidence type="ECO:0000313" key="12">
    <source>
        <dbReference type="EMBL" id="OHS96069.1"/>
    </source>
</evidence>
<feature type="domain" description="ArnT-like N-terminal" evidence="10">
    <location>
        <begin position="32"/>
        <end position="268"/>
    </location>
</feature>
<dbReference type="UniPathway" id="UPA00378"/>
<dbReference type="Pfam" id="PF16192">
    <property type="entry name" value="PMT_4TMC"/>
    <property type="match status" value="1"/>
</dbReference>